<comment type="caution">
    <text evidence="2">The sequence shown here is derived from an EMBL/GenBank/DDBJ whole genome shotgun (WGS) entry which is preliminary data.</text>
</comment>
<organism evidence="2 3">
    <name type="scientific">Lachnellula arida</name>
    <dbReference type="NCBI Taxonomy" id="1316785"/>
    <lineage>
        <taxon>Eukaryota</taxon>
        <taxon>Fungi</taxon>
        <taxon>Dikarya</taxon>
        <taxon>Ascomycota</taxon>
        <taxon>Pezizomycotina</taxon>
        <taxon>Leotiomycetes</taxon>
        <taxon>Helotiales</taxon>
        <taxon>Lachnaceae</taxon>
        <taxon>Lachnellula</taxon>
    </lineage>
</organism>
<protein>
    <submittedName>
        <fullName evidence="2">Phenylalanine ammonia-lyase</fullName>
    </submittedName>
</protein>
<reference evidence="2 3" key="1">
    <citation type="submission" date="2018-05" db="EMBL/GenBank/DDBJ databases">
        <title>Whole genome sequencing for identification of molecular markers to develop diagnostic detection tools for the regulated plant pathogen Lachnellula willkommii.</title>
        <authorList>
            <person name="Giroux E."/>
            <person name="Bilodeau G."/>
        </authorList>
    </citation>
    <scope>NUCLEOTIDE SEQUENCE [LARGE SCALE GENOMIC DNA]</scope>
    <source>
        <strain evidence="2 3">CBS 203.66</strain>
    </source>
</reference>
<dbReference type="GO" id="GO:0003824">
    <property type="term" value="F:catalytic activity"/>
    <property type="evidence" value="ECO:0007669"/>
    <property type="project" value="InterPro"/>
</dbReference>
<dbReference type="SUPFAM" id="SSF48557">
    <property type="entry name" value="L-aspartase-like"/>
    <property type="match status" value="1"/>
</dbReference>
<dbReference type="OrthoDB" id="10051290at2759"/>
<gene>
    <name evidence="2" type="primary">PAL_1</name>
    <name evidence="2" type="ORF">LARI1_G003461</name>
</gene>
<evidence type="ECO:0000313" key="2">
    <source>
        <dbReference type="EMBL" id="TVY17349.1"/>
    </source>
</evidence>
<dbReference type="Proteomes" id="UP000469559">
    <property type="component" value="Unassembled WGS sequence"/>
</dbReference>
<feature type="region of interest" description="Disordered" evidence="1">
    <location>
        <begin position="229"/>
        <end position="249"/>
    </location>
</feature>
<evidence type="ECO:0000256" key="1">
    <source>
        <dbReference type="SAM" id="MobiDB-lite"/>
    </source>
</evidence>
<sequence length="249" mass="27270">MGNQSLNSLALIAARYTHTANEVLAQLMAAHLIALCQALDLRALQAQLLDSSKLQFFGVLDIEYLERHEIAADAADELKNMLWVQLLGSFDATVSMDAGQRFDAIAKSLRGIFLDNASLWATTESLTAMNDFTTALGKSLQETWCAHRDAYLIYGDAAPLLGHASKVLYNFVRRDLGVPFLSTARILTPTGVEPEKAPTVGAYNSVVYRAFKDGTMAKVATGVLKEVRSSKNDKLTSSQNGRKRKRGEE</sequence>
<dbReference type="Gene3D" id="1.20.200.10">
    <property type="entry name" value="Fumarase/aspartase (Central domain)"/>
    <property type="match status" value="2"/>
</dbReference>
<dbReference type="InterPro" id="IPR001106">
    <property type="entry name" value="Aromatic_Lyase"/>
</dbReference>
<dbReference type="AlphaFoldDB" id="A0A8T9BFU6"/>
<keyword evidence="3" id="KW-1185">Reference proteome</keyword>
<name>A0A8T9BFU6_9HELO</name>
<dbReference type="Pfam" id="PF00221">
    <property type="entry name" value="Lyase_aromatic"/>
    <property type="match status" value="1"/>
</dbReference>
<dbReference type="EMBL" id="QGMF01000265">
    <property type="protein sequence ID" value="TVY17349.1"/>
    <property type="molecule type" value="Genomic_DNA"/>
</dbReference>
<dbReference type="PANTHER" id="PTHR10362">
    <property type="entry name" value="HISTIDINE AMMONIA-LYASE"/>
    <property type="match status" value="1"/>
</dbReference>
<accession>A0A8T9BFU6</accession>
<proteinExistence type="predicted"/>
<evidence type="ECO:0000313" key="3">
    <source>
        <dbReference type="Proteomes" id="UP000469559"/>
    </source>
</evidence>
<dbReference type="InterPro" id="IPR008948">
    <property type="entry name" value="L-Aspartase-like"/>
</dbReference>